<evidence type="ECO:0000313" key="10">
    <source>
        <dbReference type="EMBL" id="KAF4673592.1"/>
    </source>
</evidence>
<dbReference type="GO" id="GO:0008320">
    <property type="term" value="F:protein transmembrane transporter activity"/>
    <property type="evidence" value="ECO:0007669"/>
    <property type="project" value="UniProtKB-UniRule"/>
</dbReference>
<evidence type="ECO:0000256" key="6">
    <source>
        <dbReference type="ARBA" id="ARBA00023128"/>
    </source>
</evidence>
<dbReference type="GO" id="GO:0030943">
    <property type="term" value="F:mitochondrion targeting sequence binding"/>
    <property type="evidence" value="ECO:0007669"/>
    <property type="project" value="TreeGrafter"/>
</dbReference>
<dbReference type="Proteomes" id="UP000591131">
    <property type="component" value="Unassembled WGS sequence"/>
</dbReference>
<evidence type="ECO:0000256" key="3">
    <source>
        <dbReference type="ARBA" id="ARBA00022692"/>
    </source>
</evidence>
<dbReference type="AlphaFoldDB" id="A0A7J6MPU2"/>
<dbReference type="EMBL" id="JAAPAO010000080">
    <property type="protein sequence ID" value="KAF4673592.1"/>
    <property type="molecule type" value="Genomic_DNA"/>
</dbReference>
<keyword evidence="7" id="KW-0472">Membrane</keyword>
<keyword evidence="4 8" id="KW-0999">Mitochondrion inner membrane</keyword>
<protein>
    <recommendedName>
        <fullName evidence="8">Mitochondrial import inner membrane translocase subunit TIM22</fullName>
    </recommendedName>
</protein>
<dbReference type="InterPro" id="IPR039175">
    <property type="entry name" value="TIM22"/>
</dbReference>
<evidence type="ECO:0000256" key="1">
    <source>
        <dbReference type="ARBA" id="ARBA00004448"/>
    </source>
</evidence>
<dbReference type="PANTHER" id="PTHR14110">
    <property type="entry name" value="MITOCHONDRIAL IMPORT INNER MEMBRANE TRANSLOCASE SUBUNIT TIM22"/>
    <property type="match status" value="1"/>
</dbReference>
<feature type="compositionally biased region" description="Low complexity" evidence="9">
    <location>
        <begin position="1"/>
        <end position="18"/>
    </location>
</feature>
<sequence length="209" mass="22564">MSDPSSTATPAAASPSSAEQPPDRVSPPPTKMDDTIDIFLRPEYRHLTFVNKEQAEYTNLSYWQRIKMNPQVIFESCLGRAVSSYVMGGALGLLMGGFFHTMQPIDVDTTLPFRQQVRQAYKGFGEASVSMAKGFAVCGAVYSGVDCFVERARGSHDLNNSIYAGCLTGAALAYKGGPQAMAMGCAGFAAFSIVIDSFMSTGDKDVHKW</sequence>
<feature type="region of interest" description="Disordered" evidence="9">
    <location>
        <begin position="1"/>
        <end position="32"/>
    </location>
</feature>
<gene>
    <name evidence="10" type="primary">TIMM22</name>
    <name evidence="10" type="ORF">FOL47_010399</name>
</gene>
<reference evidence="10 11" key="1">
    <citation type="submission" date="2020-04" db="EMBL/GenBank/DDBJ databases">
        <title>Perkinsus chesapeaki whole genome sequence.</title>
        <authorList>
            <person name="Bogema D.R."/>
        </authorList>
    </citation>
    <scope>NUCLEOTIDE SEQUENCE [LARGE SCALE GENOMIC DNA]</scope>
    <source>
        <strain evidence="10">ATCC PRA-425</strain>
    </source>
</reference>
<evidence type="ECO:0000256" key="7">
    <source>
        <dbReference type="ARBA" id="ARBA00023136"/>
    </source>
</evidence>
<evidence type="ECO:0000256" key="2">
    <source>
        <dbReference type="ARBA" id="ARBA00008444"/>
    </source>
</evidence>
<keyword evidence="5" id="KW-1133">Transmembrane helix</keyword>
<keyword evidence="6 8" id="KW-0496">Mitochondrion</keyword>
<evidence type="ECO:0000256" key="9">
    <source>
        <dbReference type="SAM" id="MobiDB-lite"/>
    </source>
</evidence>
<comment type="subunit">
    <text evidence="8">Component of the TIM22 complex.</text>
</comment>
<comment type="subcellular location">
    <subcellularLocation>
        <location evidence="1 8">Mitochondrion inner membrane</location>
        <topology evidence="1 8">Multi-pass membrane protein</topology>
    </subcellularLocation>
</comment>
<comment type="similarity">
    <text evidence="2 8">Belongs to the Tim17/Tim22/Tim23 family.</text>
</comment>
<keyword evidence="8" id="KW-0653">Protein transport</keyword>
<accession>A0A7J6MPU2</accession>
<dbReference type="GO" id="GO:0045039">
    <property type="term" value="P:protein insertion into mitochondrial inner membrane"/>
    <property type="evidence" value="ECO:0007669"/>
    <property type="project" value="UniProtKB-UniRule"/>
</dbReference>
<dbReference type="Pfam" id="PF02466">
    <property type="entry name" value="Tim17"/>
    <property type="match status" value="1"/>
</dbReference>
<evidence type="ECO:0000256" key="4">
    <source>
        <dbReference type="ARBA" id="ARBA00022792"/>
    </source>
</evidence>
<evidence type="ECO:0000313" key="11">
    <source>
        <dbReference type="Proteomes" id="UP000591131"/>
    </source>
</evidence>
<proteinExistence type="inferred from homology"/>
<keyword evidence="3" id="KW-0812">Transmembrane</keyword>
<dbReference type="GO" id="GO:0042721">
    <property type="term" value="C:TIM22 mitochondrial import inner membrane insertion complex"/>
    <property type="evidence" value="ECO:0007669"/>
    <property type="project" value="UniProtKB-UniRule"/>
</dbReference>
<dbReference type="OrthoDB" id="75343at2759"/>
<keyword evidence="8" id="KW-0813">Transport</keyword>
<comment type="caution">
    <text evidence="10">The sequence shown here is derived from an EMBL/GenBank/DDBJ whole genome shotgun (WGS) entry which is preliminary data.</text>
</comment>
<keyword evidence="8" id="KW-0811">Translocation</keyword>
<evidence type="ECO:0000256" key="5">
    <source>
        <dbReference type="ARBA" id="ARBA00022989"/>
    </source>
</evidence>
<keyword evidence="11" id="KW-1185">Reference proteome</keyword>
<organism evidence="10 11">
    <name type="scientific">Perkinsus chesapeaki</name>
    <name type="common">Clam parasite</name>
    <name type="synonym">Perkinsus andrewsi</name>
    <dbReference type="NCBI Taxonomy" id="330153"/>
    <lineage>
        <taxon>Eukaryota</taxon>
        <taxon>Sar</taxon>
        <taxon>Alveolata</taxon>
        <taxon>Perkinsozoa</taxon>
        <taxon>Perkinsea</taxon>
        <taxon>Perkinsida</taxon>
        <taxon>Perkinsidae</taxon>
        <taxon>Perkinsus</taxon>
    </lineage>
</organism>
<name>A0A7J6MPU2_PERCH</name>
<dbReference type="PANTHER" id="PTHR14110:SF0">
    <property type="entry name" value="MITOCHONDRIAL IMPORT INNER MEMBRANE TRANSLOCASE SUBUNIT TIM22"/>
    <property type="match status" value="1"/>
</dbReference>
<comment type="function">
    <text evidence="8">Essential core component of the TIM22 complex, a complex that mediates the import and insertion of multi-pass transmembrane proteins into the mitochondrial inner membrane. In the TIM22 complex, it constitutes the voltage-activated and signal-gated channel. Forms a twin-pore translocase that uses the membrane potential as external driving force in 2 voltage-dependent steps.</text>
</comment>
<evidence type="ECO:0000256" key="8">
    <source>
        <dbReference type="RuleBase" id="RU367038"/>
    </source>
</evidence>